<gene>
    <name evidence="1" type="ORF">FGO68_gene17754</name>
</gene>
<keyword evidence="2" id="KW-1185">Reference proteome</keyword>
<accession>A0A8J8NZH9</accession>
<comment type="caution">
    <text evidence="1">The sequence shown here is derived from an EMBL/GenBank/DDBJ whole genome shotgun (WGS) entry which is preliminary data.</text>
</comment>
<name>A0A8J8NZH9_HALGN</name>
<sequence>MHASTRVLNCVQNSSLGTTLPGSASLWCFTPMCEKSAAWQYLSVFVRSITCFKLSRGGGVSGGGYRDLGACPGGT</sequence>
<dbReference type="AlphaFoldDB" id="A0A8J8NZH9"/>
<evidence type="ECO:0000313" key="2">
    <source>
        <dbReference type="Proteomes" id="UP000785679"/>
    </source>
</evidence>
<organism evidence="1 2">
    <name type="scientific">Halteria grandinella</name>
    <dbReference type="NCBI Taxonomy" id="5974"/>
    <lineage>
        <taxon>Eukaryota</taxon>
        <taxon>Sar</taxon>
        <taxon>Alveolata</taxon>
        <taxon>Ciliophora</taxon>
        <taxon>Intramacronucleata</taxon>
        <taxon>Spirotrichea</taxon>
        <taxon>Stichotrichia</taxon>
        <taxon>Sporadotrichida</taxon>
        <taxon>Halteriidae</taxon>
        <taxon>Halteria</taxon>
    </lineage>
</organism>
<reference evidence="1" key="1">
    <citation type="submission" date="2019-06" db="EMBL/GenBank/DDBJ databases">
        <authorList>
            <person name="Zheng W."/>
        </authorList>
    </citation>
    <scope>NUCLEOTIDE SEQUENCE</scope>
    <source>
        <strain evidence="1">QDHG01</strain>
    </source>
</reference>
<dbReference type="Proteomes" id="UP000785679">
    <property type="component" value="Unassembled WGS sequence"/>
</dbReference>
<dbReference type="EMBL" id="RRYP01004125">
    <property type="protein sequence ID" value="TNV83140.1"/>
    <property type="molecule type" value="Genomic_DNA"/>
</dbReference>
<proteinExistence type="predicted"/>
<protein>
    <submittedName>
        <fullName evidence="1">Uncharacterized protein</fullName>
    </submittedName>
</protein>
<evidence type="ECO:0000313" key="1">
    <source>
        <dbReference type="EMBL" id="TNV83140.1"/>
    </source>
</evidence>